<dbReference type="AlphaFoldDB" id="A0AAX6MUI4"/>
<feature type="transmembrane region" description="Helical" evidence="6">
    <location>
        <begin position="90"/>
        <end position="115"/>
    </location>
</feature>
<comment type="similarity">
    <text evidence="5">Belongs to the SAT4 family.</text>
</comment>
<dbReference type="EMBL" id="JBANMG010000002">
    <property type="protein sequence ID" value="KAK6956093.1"/>
    <property type="molecule type" value="Genomic_DNA"/>
</dbReference>
<dbReference type="GO" id="GO:0016020">
    <property type="term" value="C:membrane"/>
    <property type="evidence" value="ECO:0007669"/>
    <property type="project" value="UniProtKB-SubCell"/>
</dbReference>
<feature type="transmembrane region" description="Helical" evidence="6">
    <location>
        <begin position="12"/>
        <end position="29"/>
    </location>
</feature>
<dbReference type="Pfam" id="PF20684">
    <property type="entry name" value="Fung_rhodopsin"/>
    <property type="match status" value="1"/>
</dbReference>
<evidence type="ECO:0000256" key="1">
    <source>
        <dbReference type="ARBA" id="ARBA00004141"/>
    </source>
</evidence>
<proteinExistence type="inferred from homology"/>
<comment type="caution">
    <text evidence="8">The sequence shown here is derived from an EMBL/GenBank/DDBJ whole genome shotgun (WGS) entry which is preliminary data.</text>
</comment>
<dbReference type="InterPro" id="IPR052337">
    <property type="entry name" value="SAT4-like"/>
</dbReference>
<keyword evidence="3 6" id="KW-1133">Transmembrane helix</keyword>
<comment type="subcellular location">
    <subcellularLocation>
        <location evidence="1">Membrane</location>
        <topology evidence="1">Multi-pass membrane protein</topology>
    </subcellularLocation>
</comment>
<evidence type="ECO:0000256" key="3">
    <source>
        <dbReference type="ARBA" id="ARBA00022989"/>
    </source>
</evidence>
<evidence type="ECO:0000256" key="4">
    <source>
        <dbReference type="ARBA" id="ARBA00023136"/>
    </source>
</evidence>
<gene>
    <name evidence="8" type="ORF">Daesc_001363</name>
</gene>
<feature type="transmembrane region" description="Helical" evidence="6">
    <location>
        <begin position="41"/>
        <end position="62"/>
    </location>
</feature>
<keyword evidence="4 6" id="KW-0472">Membrane</keyword>
<feature type="transmembrane region" description="Helical" evidence="6">
    <location>
        <begin position="241"/>
        <end position="263"/>
    </location>
</feature>
<dbReference type="PANTHER" id="PTHR33048:SF166">
    <property type="entry name" value="PTH11-LIKE INTEGRAL MEMBRANE PROTEIN"/>
    <property type="match status" value="1"/>
</dbReference>
<evidence type="ECO:0000256" key="5">
    <source>
        <dbReference type="ARBA" id="ARBA00038359"/>
    </source>
</evidence>
<reference evidence="8 9" key="1">
    <citation type="journal article" date="2024" name="Front Chem Biol">
        <title>Unveiling the potential of Daldinia eschscholtzii MFLUCC 19-0629 through bioactivity and bioinformatics studies for enhanced sustainable agriculture production.</title>
        <authorList>
            <person name="Brooks S."/>
            <person name="Weaver J.A."/>
            <person name="Klomchit A."/>
            <person name="Alharthi S.A."/>
            <person name="Onlamun T."/>
            <person name="Nurani R."/>
            <person name="Vong T.K."/>
            <person name="Alberti F."/>
            <person name="Greco C."/>
        </authorList>
    </citation>
    <scope>NUCLEOTIDE SEQUENCE [LARGE SCALE GENOMIC DNA]</scope>
    <source>
        <strain evidence="8">MFLUCC 19-0629</strain>
    </source>
</reference>
<keyword evidence="9" id="KW-1185">Reference proteome</keyword>
<feature type="transmembrane region" description="Helical" evidence="6">
    <location>
        <begin position="127"/>
        <end position="149"/>
    </location>
</feature>
<sequence length="338" mass="38041">MLYDSYEAQDVGYACAALSVVILASRALISRWRREPVDLSFLFVVLSILVIIGRIIANNFYLKFGTANDVLHDPHYSDHHDTSHLKTGSILVLLARVLLTAGLWLQICLLLLFYSRITSGINWADRLTKAAWITVILTFVAIVLATFLECRPISLYWQIDPDPGYCVRAYIQLLIQGISNILIDLLLLFIAYPLICLRRRSLSEYISLYSLFALGTFCIVITIIRLVLIFNENSSQTTRSLWASVQMFVSCFVANAPTIYGSLRVARRKRSGQRSTPGYGNGEPLSRPSRLERESWLKMDEEIALTTTPTGVRYNPTPPIAAVISDNDNTLQASQSRL</sequence>
<feature type="transmembrane region" description="Helical" evidence="6">
    <location>
        <begin position="206"/>
        <end position="229"/>
    </location>
</feature>
<protein>
    <recommendedName>
        <fullName evidence="7">Rhodopsin domain-containing protein</fullName>
    </recommendedName>
</protein>
<feature type="domain" description="Rhodopsin" evidence="7">
    <location>
        <begin position="42"/>
        <end position="260"/>
    </location>
</feature>
<evidence type="ECO:0000259" key="7">
    <source>
        <dbReference type="Pfam" id="PF20684"/>
    </source>
</evidence>
<feature type="transmembrane region" description="Helical" evidence="6">
    <location>
        <begin position="169"/>
        <end position="194"/>
    </location>
</feature>
<keyword evidence="2 6" id="KW-0812">Transmembrane</keyword>
<evidence type="ECO:0000256" key="6">
    <source>
        <dbReference type="SAM" id="Phobius"/>
    </source>
</evidence>
<accession>A0AAX6MUI4</accession>
<dbReference type="Proteomes" id="UP001369815">
    <property type="component" value="Unassembled WGS sequence"/>
</dbReference>
<organism evidence="8 9">
    <name type="scientific">Daldinia eschscholtzii</name>
    <dbReference type="NCBI Taxonomy" id="292717"/>
    <lineage>
        <taxon>Eukaryota</taxon>
        <taxon>Fungi</taxon>
        <taxon>Dikarya</taxon>
        <taxon>Ascomycota</taxon>
        <taxon>Pezizomycotina</taxon>
        <taxon>Sordariomycetes</taxon>
        <taxon>Xylariomycetidae</taxon>
        <taxon>Xylariales</taxon>
        <taxon>Hypoxylaceae</taxon>
        <taxon>Daldinia</taxon>
    </lineage>
</organism>
<evidence type="ECO:0000256" key="2">
    <source>
        <dbReference type="ARBA" id="ARBA00022692"/>
    </source>
</evidence>
<dbReference type="PANTHER" id="PTHR33048">
    <property type="entry name" value="PTH11-LIKE INTEGRAL MEMBRANE PROTEIN (AFU_ORTHOLOGUE AFUA_5G11245)"/>
    <property type="match status" value="1"/>
</dbReference>
<evidence type="ECO:0000313" key="8">
    <source>
        <dbReference type="EMBL" id="KAK6956093.1"/>
    </source>
</evidence>
<dbReference type="InterPro" id="IPR049326">
    <property type="entry name" value="Rhodopsin_dom_fungi"/>
</dbReference>
<name>A0AAX6MUI4_9PEZI</name>
<evidence type="ECO:0000313" key="9">
    <source>
        <dbReference type="Proteomes" id="UP001369815"/>
    </source>
</evidence>